<dbReference type="Gene3D" id="1.10.510.10">
    <property type="entry name" value="Transferase(Phosphotransferase) domain 1"/>
    <property type="match status" value="1"/>
</dbReference>
<feature type="non-terminal residue" evidence="13">
    <location>
        <position position="1"/>
    </location>
</feature>
<dbReference type="InterPro" id="IPR008271">
    <property type="entry name" value="Ser/Thr_kinase_AS"/>
</dbReference>
<keyword evidence="6 11" id="KW-1133">Transmembrane helix</keyword>
<dbReference type="InterPro" id="IPR032675">
    <property type="entry name" value="LRR_dom_sf"/>
</dbReference>
<keyword evidence="8" id="KW-0675">Receptor</keyword>
<keyword evidence="5" id="KW-0677">Repeat</keyword>
<keyword evidence="9" id="KW-0325">Glycoprotein</keyword>
<gene>
    <name evidence="13" type="ORF">F2P56_019881</name>
</gene>
<proteinExistence type="predicted"/>
<organism evidence="13 14">
    <name type="scientific">Juglans regia</name>
    <name type="common">English walnut</name>
    <dbReference type="NCBI Taxonomy" id="51240"/>
    <lineage>
        <taxon>Eukaryota</taxon>
        <taxon>Viridiplantae</taxon>
        <taxon>Streptophyta</taxon>
        <taxon>Embryophyta</taxon>
        <taxon>Tracheophyta</taxon>
        <taxon>Spermatophyta</taxon>
        <taxon>Magnoliopsida</taxon>
        <taxon>eudicotyledons</taxon>
        <taxon>Gunneridae</taxon>
        <taxon>Pentapetalae</taxon>
        <taxon>rosids</taxon>
        <taxon>fabids</taxon>
        <taxon>Fagales</taxon>
        <taxon>Juglandaceae</taxon>
        <taxon>Juglans</taxon>
    </lineage>
</organism>
<sequence length="649" mass="71805">NESYIEPRTPTASPSPEMATGCSKAQIPVLTLLSFFLLAHSRLILNPLDLKALSILRTDLGLNSQHYLSAKPCKLPGVFCERRLSNSSIHELRITRLVFESQHLAGYLSPAIGSLSELKELSLPHNQLVDQMPSQLVDCRKLEILDLQNNRFSGEIPSELSSLLRLRALNLASNKFSGDLSFLKYFPNLENLSLADNLFTGKIPASVRSFRNLRFVNFSGNPFLEGSAPLMNQLEYSASDVPKRYILAENSTGKSNTTSAVAPSASTAATSGGPAPSPAVPTHKRKKDKRKLSGWIFGFLAGALVGSISGFAFSLLFKLILASVRSRRKEQSPSIFSPLIKKAEDLAFLEKEDGLASLEIIGRGGCGEVYKAELPGSNGKMIAIKKITQPPKDAAELTEEDSKLLNKKMRQIRSEINTVGQIRHRNLLPLLAHLSRPDCHLLVYEHMKNGSLQDMLNDVSRGIKELDWLARHRIALGVAAGLEYLHMSHSPRIIHRDLKPANILLDDDMEARIADFGLAKAMPDANTHISTSNVAGTVGYIAPEYHQTLKFTDRCDIYSFGVMLGVLVMGKLPSDQFFQETNEMSLIKWMTNVMTSENPTRAIDSKLLGNGFEDQMLLVLKIACFCTLEDPKQRPNSKDIRCMLSQIKH</sequence>
<dbReference type="SUPFAM" id="SSF56112">
    <property type="entry name" value="Protein kinase-like (PK-like)"/>
    <property type="match status" value="1"/>
</dbReference>
<evidence type="ECO:0000256" key="6">
    <source>
        <dbReference type="ARBA" id="ARBA00022989"/>
    </source>
</evidence>
<evidence type="ECO:0000256" key="7">
    <source>
        <dbReference type="ARBA" id="ARBA00023136"/>
    </source>
</evidence>
<dbReference type="GO" id="GO:0005524">
    <property type="term" value="F:ATP binding"/>
    <property type="evidence" value="ECO:0007669"/>
    <property type="project" value="InterPro"/>
</dbReference>
<dbReference type="GO" id="GO:0004672">
    <property type="term" value="F:protein kinase activity"/>
    <property type="evidence" value="ECO:0007669"/>
    <property type="project" value="InterPro"/>
</dbReference>
<reference evidence="13" key="1">
    <citation type="submission" date="2015-10" db="EMBL/GenBank/DDBJ databases">
        <authorList>
            <person name="Martinez-Garcia P.J."/>
            <person name="Crepeau M.W."/>
            <person name="Puiu D."/>
            <person name="Gonzalez-Ibeas D."/>
            <person name="Whalen J."/>
            <person name="Stevens K."/>
            <person name="Paul R."/>
            <person name="Butterfield T."/>
            <person name="Britton M."/>
            <person name="Reagan R."/>
            <person name="Chakraborty S."/>
            <person name="Walawage S.L."/>
            <person name="Vasquez-Gross H.A."/>
            <person name="Cardeno C."/>
            <person name="Famula R."/>
            <person name="Pratt K."/>
            <person name="Kuruganti S."/>
            <person name="Aradhya M.K."/>
            <person name="Leslie C.A."/>
            <person name="Dandekar A.M."/>
            <person name="Salzberg S.L."/>
            <person name="Wegrzyn J.L."/>
            <person name="Langley C.H."/>
            <person name="Neale D.B."/>
        </authorList>
    </citation>
    <scope>NUCLEOTIDE SEQUENCE</scope>
    <source>
        <tissue evidence="13">Leaves</tissue>
    </source>
</reference>
<dbReference type="Gene3D" id="3.80.10.10">
    <property type="entry name" value="Ribonuclease Inhibitor"/>
    <property type="match status" value="2"/>
</dbReference>
<dbReference type="Pfam" id="PF13855">
    <property type="entry name" value="LRR_8"/>
    <property type="match status" value="1"/>
</dbReference>
<keyword evidence="2" id="KW-0433">Leucine-rich repeat</keyword>
<dbReference type="FunFam" id="3.80.10.10:FF:000383">
    <property type="entry name" value="Leucine-rich repeat receptor protein kinase EMS1"/>
    <property type="match status" value="1"/>
</dbReference>
<dbReference type="Gene3D" id="3.30.200.20">
    <property type="entry name" value="Phosphorylase Kinase, domain 1"/>
    <property type="match status" value="1"/>
</dbReference>
<evidence type="ECO:0000256" key="3">
    <source>
        <dbReference type="ARBA" id="ARBA00022692"/>
    </source>
</evidence>
<dbReference type="Gramene" id="Jr09_04170_p1">
    <property type="protein sequence ID" value="cds.Jr09_04170_p1"/>
    <property type="gene ID" value="Jr09_04170"/>
</dbReference>
<evidence type="ECO:0000259" key="12">
    <source>
        <dbReference type="PROSITE" id="PS50011"/>
    </source>
</evidence>
<comment type="caution">
    <text evidence="13">The sequence shown here is derived from an EMBL/GenBank/DDBJ whole genome shotgun (WGS) entry which is preliminary data.</text>
</comment>
<keyword evidence="3 11" id="KW-0812">Transmembrane</keyword>
<dbReference type="Pfam" id="PF00560">
    <property type="entry name" value="LRR_1"/>
    <property type="match status" value="1"/>
</dbReference>
<keyword evidence="4" id="KW-0732">Signal</keyword>
<feature type="domain" description="Protein kinase" evidence="12">
    <location>
        <begin position="355"/>
        <end position="649"/>
    </location>
</feature>
<dbReference type="PANTHER" id="PTHR48056">
    <property type="entry name" value="LRR RECEPTOR-LIKE SERINE/THREONINE-PROTEIN KINASE-RELATED"/>
    <property type="match status" value="1"/>
</dbReference>
<evidence type="ECO:0000256" key="4">
    <source>
        <dbReference type="ARBA" id="ARBA00022729"/>
    </source>
</evidence>
<evidence type="ECO:0000256" key="11">
    <source>
        <dbReference type="SAM" id="Phobius"/>
    </source>
</evidence>
<dbReference type="Pfam" id="PF00069">
    <property type="entry name" value="Pkinase"/>
    <property type="match status" value="1"/>
</dbReference>
<dbReference type="PROSITE" id="PS00108">
    <property type="entry name" value="PROTEIN_KINASE_ST"/>
    <property type="match status" value="1"/>
</dbReference>
<accession>A0A833UBP9</accession>
<dbReference type="Proteomes" id="UP000619265">
    <property type="component" value="Unassembled WGS sequence"/>
</dbReference>
<protein>
    <recommendedName>
        <fullName evidence="12">Protein kinase domain-containing protein</fullName>
    </recommendedName>
</protein>
<dbReference type="PANTHER" id="PTHR48056:SF75">
    <property type="entry name" value="LEUCINE-RICH REPEAT RECEPTOR-LIKE SERINE_THREONINE_TYROSINE-PROTEIN KINASE SOBIR1"/>
    <property type="match status" value="1"/>
</dbReference>
<evidence type="ECO:0000256" key="5">
    <source>
        <dbReference type="ARBA" id="ARBA00022737"/>
    </source>
</evidence>
<dbReference type="InterPro" id="IPR001611">
    <property type="entry name" value="Leu-rich_rpt"/>
</dbReference>
<keyword evidence="7 11" id="KW-0472">Membrane</keyword>
<dbReference type="EMBL" id="LIHL02000009">
    <property type="protein sequence ID" value="KAF5459977.1"/>
    <property type="molecule type" value="Genomic_DNA"/>
</dbReference>
<evidence type="ECO:0000313" key="14">
    <source>
        <dbReference type="Proteomes" id="UP000619265"/>
    </source>
</evidence>
<dbReference type="InterPro" id="IPR011009">
    <property type="entry name" value="Kinase-like_dom_sf"/>
</dbReference>
<dbReference type="FunFam" id="1.10.510.10:FF:000479">
    <property type="entry name" value="Leucine-rich repeat receptor-like protein kinase"/>
    <property type="match status" value="1"/>
</dbReference>
<name>A0A833UBP9_JUGRE</name>
<comment type="subcellular location">
    <subcellularLocation>
        <location evidence="1">Membrane</location>
        <topology evidence="1">Single-pass membrane protein</topology>
    </subcellularLocation>
</comment>
<dbReference type="PROSITE" id="PS50011">
    <property type="entry name" value="PROTEIN_KINASE_DOM"/>
    <property type="match status" value="1"/>
</dbReference>
<reference evidence="13" key="2">
    <citation type="submission" date="2020-03" db="EMBL/GenBank/DDBJ databases">
        <title>Walnut 2.0.</title>
        <authorList>
            <person name="Marrano A."/>
            <person name="Britton M."/>
            <person name="Zimin A.V."/>
            <person name="Zaini P.A."/>
            <person name="Workman R."/>
            <person name="Puiu D."/>
            <person name="Bianco L."/>
            <person name="Allen B.J."/>
            <person name="Troggio M."/>
            <person name="Leslie C.A."/>
            <person name="Timp W."/>
            <person name="Dendekar A."/>
            <person name="Salzberg S.L."/>
            <person name="Neale D.B."/>
        </authorList>
    </citation>
    <scope>NUCLEOTIDE SEQUENCE</scope>
    <source>
        <tissue evidence="13">Leaves</tissue>
    </source>
</reference>
<feature type="region of interest" description="Disordered" evidence="10">
    <location>
        <begin position="254"/>
        <end position="286"/>
    </location>
</feature>
<feature type="transmembrane region" description="Helical" evidence="11">
    <location>
        <begin position="294"/>
        <end position="321"/>
    </location>
</feature>
<dbReference type="SUPFAM" id="SSF52047">
    <property type="entry name" value="RNI-like"/>
    <property type="match status" value="1"/>
</dbReference>
<evidence type="ECO:0000256" key="9">
    <source>
        <dbReference type="ARBA" id="ARBA00023180"/>
    </source>
</evidence>
<dbReference type="InterPro" id="IPR050647">
    <property type="entry name" value="Plant_LRR-RLKs"/>
</dbReference>
<evidence type="ECO:0000313" key="13">
    <source>
        <dbReference type="EMBL" id="KAF5459977.1"/>
    </source>
</evidence>
<evidence type="ECO:0000256" key="8">
    <source>
        <dbReference type="ARBA" id="ARBA00023170"/>
    </source>
</evidence>
<evidence type="ECO:0000256" key="10">
    <source>
        <dbReference type="SAM" id="MobiDB-lite"/>
    </source>
</evidence>
<dbReference type="FunFam" id="3.30.200.20:FF:000541">
    <property type="entry name" value="leucine-rich repeat receptor-like serine/threonine/tyrosine-protein kinase SOBIR1"/>
    <property type="match status" value="1"/>
</dbReference>
<dbReference type="InterPro" id="IPR000719">
    <property type="entry name" value="Prot_kinase_dom"/>
</dbReference>
<dbReference type="AlphaFoldDB" id="A0A833UBP9"/>
<dbReference type="SMART" id="SM00220">
    <property type="entry name" value="S_TKc"/>
    <property type="match status" value="1"/>
</dbReference>
<feature type="compositionally biased region" description="Low complexity" evidence="10">
    <location>
        <begin position="257"/>
        <end position="274"/>
    </location>
</feature>
<evidence type="ECO:0000256" key="2">
    <source>
        <dbReference type="ARBA" id="ARBA00022614"/>
    </source>
</evidence>
<dbReference type="GO" id="GO:0016020">
    <property type="term" value="C:membrane"/>
    <property type="evidence" value="ECO:0007669"/>
    <property type="project" value="UniProtKB-SubCell"/>
</dbReference>
<evidence type="ECO:0000256" key="1">
    <source>
        <dbReference type="ARBA" id="ARBA00004167"/>
    </source>
</evidence>